<sequence length="358" mass="40693">MPVQYFTTRSLLEVITKVSPPTTFLTDLFFGSEQYFDTEEVLIDYKKDGEKVAPFVAPMTKGITVEREGYKTKKIVAPRLAPQRVMRIEDLNHRFAGEDFSSQKTPQERQNELTMQDYADLEKMNLRAKELMSSQVLFNGEVIVRGFTSDERNNFIEQVIRYEHDSQIVLTGENKWNGTSPDILKDINEAEKLVARKSSKVPDVIIMGADAYETAMENEKFLKKLDNRRVNLGVIEPKFIDPTVKLVGEIGQMQVYVYYGQYQETHDLDGKLLDKPVMKPFIPNNKVLVAVSKVHGFGYGVVTQMEEDGNFKSYKAKSVPKIITDVANDAKLLRLTSRPVPTVSDADAWAVITVMDEV</sequence>
<gene>
    <name evidence="1" type="ORF">BN1050_02638</name>
</gene>
<dbReference type="HOGENOM" id="CLU_065950_0_1_9"/>
<dbReference type="Gene3D" id="3.30.1930.10">
    <property type="entry name" value="capsid protein of prophage domain"/>
    <property type="match status" value="1"/>
</dbReference>
<accession>A0A078MM00</accession>
<dbReference type="PATRIC" id="fig|1461583.4.peg.2531"/>
<dbReference type="InterPro" id="IPR005564">
    <property type="entry name" value="Major_capsid_GpE"/>
</dbReference>
<dbReference type="EMBL" id="LN483079">
    <property type="protein sequence ID" value="CEA05761.1"/>
    <property type="molecule type" value="Genomic_DNA"/>
</dbReference>
<dbReference type="Gene3D" id="3.15.30.10">
    <property type="entry name" value="putative capsid protein of prophage domain like"/>
    <property type="match status" value="1"/>
</dbReference>
<dbReference type="AlphaFoldDB" id="A0A078MM00"/>
<name>A0A078MM00_9BACL</name>
<organism evidence="1">
    <name type="scientific">Metalysinibacillus saudimassiliensis</name>
    <dbReference type="NCBI Taxonomy" id="1461583"/>
    <lineage>
        <taxon>Bacteria</taxon>
        <taxon>Bacillati</taxon>
        <taxon>Bacillota</taxon>
        <taxon>Bacilli</taxon>
        <taxon>Bacillales</taxon>
        <taxon>Caryophanaceae</taxon>
        <taxon>Metalysinibacillus</taxon>
    </lineage>
</organism>
<protein>
    <submittedName>
        <fullName evidence="1">Phage major capsid protein E</fullName>
    </submittedName>
</protein>
<proteinExistence type="predicted"/>
<evidence type="ECO:0000313" key="1">
    <source>
        <dbReference type="EMBL" id="CEA05761.1"/>
    </source>
</evidence>
<reference evidence="1" key="1">
    <citation type="submission" date="2014-07" db="EMBL/GenBank/DDBJ databases">
        <authorList>
            <person name="Urmite Genomes Urmite Genomes"/>
        </authorList>
    </citation>
    <scope>NUCLEOTIDE SEQUENCE</scope>
    <source>
        <strain evidence="1">13S34_air</strain>
    </source>
</reference>
<dbReference type="Pfam" id="PF03864">
    <property type="entry name" value="Phage_cap_E"/>
    <property type="match status" value="1"/>
</dbReference>